<gene>
    <name evidence="7" type="ORF">LCGC14_2324150</name>
</gene>
<dbReference type="SUPFAM" id="SSF53920">
    <property type="entry name" value="Fe-only hydrogenase"/>
    <property type="match status" value="1"/>
</dbReference>
<dbReference type="InterPro" id="IPR017896">
    <property type="entry name" value="4Fe4S_Fe-S-bd"/>
</dbReference>
<dbReference type="InterPro" id="IPR007202">
    <property type="entry name" value="4Fe-4S_dom"/>
</dbReference>
<evidence type="ECO:0000256" key="3">
    <source>
        <dbReference type="ARBA" id="ARBA00023004"/>
    </source>
</evidence>
<keyword evidence="2" id="KW-0479">Metal-binding</keyword>
<accession>A0A0F9CHH4</accession>
<keyword evidence="4" id="KW-0411">Iron-sulfur</keyword>
<evidence type="ECO:0000259" key="5">
    <source>
        <dbReference type="PROSITE" id="PS51379"/>
    </source>
</evidence>
<dbReference type="PANTHER" id="PTHR43560">
    <property type="entry name" value="ION-TRANSLOCATING OXIDOREDUCTASE COMPLEX SUBUNIT B"/>
    <property type="match status" value="1"/>
</dbReference>
<comment type="caution">
    <text evidence="7">The sequence shown here is derived from an EMBL/GenBank/DDBJ whole genome shotgun (WGS) entry which is preliminary data.</text>
</comment>
<dbReference type="AlphaFoldDB" id="A0A0F9CHH4"/>
<evidence type="ECO:0000256" key="1">
    <source>
        <dbReference type="ARBA" id="ARBA00022485"/>
    </source>
</evidence>
<feature type="domain" description="4Fe-4S ferredoxin-type" evidence="5">
    <location>
        <begin position="9"/>
        <end position="38"/>
    </location>
</feature>
<dbReference type="PROSITE" id="PS51379">
    <property type="entry name" value="4FE4S_FER_2"/>
    <property type="match status" value="2"/>
</dbReference>
<evidence type="ECO:0000256" key="2">
    <source>
        <dbReference type="ARBA" id="ARBA00022723"/>
    </source>
</evidence>
<sequence>MNKEIPLSSYFHFDRALCSGCLKCVKICPTKAIRLRHNHALQIVDHCIGCWECVRVCPTGAISAATSELKSLKKDKVSVVLVRPTLYAQFPTAMPADVLLGLRQIGFQHAMDMLDYIEIFQCATEAFIMRNRDTRQAPWPLISPYCPAVIHLIAVRFPSLLDHVLPIMRPVELMAREVKQGIVKEKGVKEEDVVLYHITPNRCSHPLVSSHVDKVLGINDVYAQLAQKIEQIYKADQIPVSWNTSDSFSVGNSLRWAVSGEEIASIDIDRSLAVSGLREVISYLEKIEMGLFSDVEYIEFRSCSEGCIGGAFTAIDKYVAKSAIQKVIRKFNPKRRLPREKILRLYEKGRFTSEINPSKLAGLFETPNESLSIESLQEIDMLLERINGKDCGACGAPDCRTFAEDVVRGRASQKDCFLIGARGKS</sequence>
<dbReference type="InterPro" id="IPR050395">
    <property type="entry name" value="4Fe4S_Ferredoxin_RnfB"/>
</dbReference>
<dbReference type="Pfam" id="PF04060">
    <property type="entry name" value="FeS"/>
    <property type="match status" value="1"/>
</dbReference>
<keyword evidence="3" id="KW-0408">Iron</keyword>
<dbReference type="Gene3D" id="3.40.950.10">
    <property type="entry name" value="Fe-only Hydrogenase (Larger Subunit), Chain L, domain 3"/>
    <property type="match status" value="1"/>
</dbReference>
<dbReference type="Pfam" id="PF02906">
    <property type="entry name" value="Fe_hyd_lg_C"/>
    <property type="match status" value="1"/>
</dbReference>
<dbReference type="InterPro" id="IPR009016">
    <property type="entry name" value="Fe_hydrogenase"/>
</dbReference>
<feature type="domain" description="4Fe-4S ferredoxin-type" evidence="5">
    <location>
        <begin position="39"/>
        <end position="67"/>
    </location>
</feature>
<dbReference type="Pfam" id="PF13237">
    <property type="entry name" value="Fer4_10"/>
    <property type="match status" value="1"/>
</dbReference>
<dbReference type="GO" id="GO:0046872">
    <property type="term" value="F:metal ion binding"/>
    <property type="evidence" value="ECO:0007669"/>
    <property type="project" value="UniProtKB-KW"/>
</dbReference>
<dbReference type="EMBL" id="LAZR01033272">
    <property type="protein sequence ID" value="KKL48574.1"/>
    <property type="molecule type" value="Genomic_DNA"/>
</dbReference>
<dbReference type="Gene3D" id="1.10.15.40">
    <property type="entry name" value="Electron transport complex subunit B, putative Fe-S cluster"/>
    <property type="match status" value="1"/>
</dbReference>
<evidence type="ECO:0000259" key="6">
    <source>
        <dbReference type="PROSITE" id="PS51656"/>
    </source>
</evidence>
<name>A0A0F9CHH4_9ZZZZ</name>
<evidence type="ECO:0000256" key="4">
    <source>
        <dbReference type="ARBA" id="ARBA00023014"/>
    </source>
</evidence>
<dbReference type="GO" id="GO:0051539">
    <property type="term" value="F:4 iron, 4 sulfur cluster binding"/>
    <property type="evidence" value="ECO:0007669"/>
    <property type="project" value="UniProtKB-KW"/>
</dbReference>
<reference evidence="7" key="1">
    <citation type="journal article" date="2015" name="Nature">
        <title>Complex archaea that bridge the gap between prokaryotes and eukaryotes.</title>
        <authorList>
            <person name="Spang A."/>
            <person name="Saw J.H."/>
            <person name="Jorgensen S.L."/>
            <person name="Zaremba-Niedzwiedzka K."/>
            <person name="Martijn J."/>
            <person name="Lind A.E."/>
            <person name="van Eijk R."/>
            <person name="Schleper C."/>
            <person name="Guy L."/>
            <person name="Ettema T.J."/>
        </authorList>
    </citation>
    <scope>NUCLEOTIDE SEQUENCE</scope>
</reference>
<dbReference type="Gene3D" id="3.30.70.20">
    <property type="match status" value="1"/>
</dbReference>
<organism evidence="7">
    <name type="scientific">marine sediment metagenome</name>
    <dbReference type="NCBI Taxonomy" id="412755"/>
    <lineage>
        <taxon>unclassified sequences</taxon>
        <taxon>metagenomes</taxon>
        <taxon>ecological metagenomes</taxon>
    </lineage>
</organism>
<dbReference type="PANTHER" id="PTHR43560:SF1">
    <property type="entry name" value="ION-TRANSLOCATING OXIDOREDUCTASE COMPLEX SUBUNIT B"/>
    <property type="match status" value="1"/>
</dbReference>
<evidence type="ECO:0000313" key="7">
    <source>
        <dbReference type="EMBL" id="KKL48574.1"/>
    </source>
</evidence>
<keyword evidence="1" id="KW-0004">4Fe-4S</keyword>
<dbReference type="PROSITE" id="PS00198">
    <property type="entry name" value="4FE4S_FER_1"/>
    <property type="match status" value="1"/>
</dbReference>
<feature type="domain" description="4Fe-4S" evidence="6">
    <location>
        <begin position="368"/>
        <end position="425"/>
    </location>
</feature>
<dbReference type="PROSITE" id="PS51656">
    <property type="entry name" value="4FE4S"/>
    <property type="match status" value="1"/>
</dbReference>
<proteinExistence type="predicted"/>
<evidence type="ECO:0008006" key="8">
    <source>
        <dbReference type="Google" id="ProtNLM"/>
    </source>
</evidence>
<dbReference type="SUPFAM" id="SSF54862">
    <property type="entry name" value="4Fe-4S ferredoxins"/>
    <property type="match status" value="1"/>
</dbReference>
<dbReference type="InterPro" id="IPR004108">
    <property type="entry name" value="Fe_hydrogenase_lsu_C"/>
</dbReference>
<dbReference type="InterPro" id="IPR017900">
    <property type="entry name" value="4Fe4S_Fe_S_CS"/>
</dbReference>
<protein>
    <recommendedName>
        <fullName evidence="8">Ferredoxin</fullName>
    </recommendedName>
</protein>